<dbReference type="EMBL" id="NAJO01000030">
    <property type="protein sequence ID" value="OQO01549.1"/>
    <property type="molecule type" value="Genomic_DNA"/>
</dbReference>
<feature type="transmembrane region" description="Helical" evidence="6">
    <location>
        <begin position="488"/>
        <end position="508"/>
    </location>
</feature>
<evidence type="ECO:0000256" key="6">
    <source>
        <dbReference type="SAM" id="Phobius"/>
    </source>
</evidence>
<feature type="transmembrane region" description="Helical" evidence="6">
    <location>
        <begin position="205"/>
        <end position="226"/>
    </location>
</feature>
<sequence length="525" mass="57289">MEGHKEPVTMQSFLGDNASTDEVTAEKVGGNANDQHDMVRMGKKQETRRNFRFVTIFGFTMVLMATWEAQFSASIFVLINGGTAGAIWMYLAAFIGFLLAIASMAEMASMAPTTGGQYHWVSEFAPRSSQKILSYVVGWLCVLGWQVGNTAIAYLAGTIIQGLAKLNNPDYNATAWQGTLIVWAVLTFSILFNTFFAAKLPLLEGVVLVLHICGFFAILIVLWVLADVSPAREVFTTFSNGGGWSSQGLSCLVGILSPVFSFIGPDSATHMSEELRDASRSLPLAMMWTAAVNGAMGFVMIVTFCMVIGDLETVLATPTGYPFIQVFYNATHSLAGTSVMTAILIIMLLFGCVTNFATSSRQLWAFARDKGTPFSSWLSYVRPGMAIPLNSIIFSYVFSMLLALINLGSAVALNIITSLGTGALLISYIISISCIIVKRMKKEPLLPRRWSLGRWGMPINIASVLFLALCFIMNFFPLSPVDLTPVSFNWNIVIFAGVLILAAAYYAVKGRKVYDGPVAYIRKDI</sequence>
<feature type="transmembrane region" description="Helical" evidence="6">
    <location>
        <begin position="50"/>
        <end position="67"/>
    </location>
</feature>
<organism evidence="7 8">
    <name type="scientific">Cryoendolithus antarcticus</name>
    <dbReference type="NCBI Taxonomy" id="1507870"/>
    <lineage>
        <taxon>Eukaryota</taxon>
        <taxon>Fungi</taxon>
        <taxon>Dikarya</taxon>
        <taxon>Ascomycota</taxon>
        <taxon>Pezizomycotina</taxon>
        <taxon>Dothideomycetes</taxon>
        <taxon>Dothideomycetidae</taxon>
        <taxon>Cladosporiales</taxon>
        <taxon>Cladosporiaceae</taxon>
        <taxon>Cryoendolithus</taxon>
    </lineage>
</organism>
<feature type="transmembrane region" description="Helical" evidence="6">
    <location>
        <begin position="87"/>
        <end position="111"/>
    </location>
</feature>
<feature type="transmembrane region" description="Helical" evidence="6">
    <location>
        <begin position="339"/>
        <end position="359"/>
    </location>
</feature>
<dbReference type="PANTHER" id="PTHR45649">
    <property type="entry name" value="AMINO-ACID PERMEASE BAT1"/>
    <property type="match status" value="1"/>
</dbReference>
<dbReference type="GO" id="GO:0016020">
    <property type="term" value="C:membrane"/>
    <property type="evidence" value="ECO:0007669"/>
    <property type="project" value="UniProtKB-SubCell"/>
</dbReference>
<comment type="caution">
    <text evidence="7">The sequence shown here is derived from an EMBL/GenBank/DDBJ whole genome shotgun (WGS) entry which is preliminary data.</text>
</comment>
<keyword evidence="3 6" id="KW-0812">Transmembrane</keyword>
<dbReference type="OrthoDB" id="3257095at2759"/>
<comment type="subcellular location">
    <subcellularLocation>
        <location evidence="1">Membrane</location>
        <topology evidence="1">Multi-pass membrane protein</topology>
    </subcellularLocation>
</comment>
<keyword evidence="8" id="KW-1185">Reference proteome</keyword>
<keyword evidence="5 6" id="KW-0472">Membrane</keyword>
<evidence type="ECO:0000256" key="5">
    <source>
        <dbReference type="ARBA" id="ARBA00023136"/>
    </source>
</evidence>
<reference evidence="8" key="1">
    <citation type="submission" date="2017-03" db="EMBL/GenBank/DDBJ databases">
        <title>Genomes of endolithic fungi from Antarctica.</title>
        <authorList>
            <person name="Coleine C."/>
            <person name="Masonjones S."/>
            <person name="Stajich J.E."/>
        </authorList>
    </citation>
    <scope>NUCLEOTIDE SEQUENCE [LARGE SCALE GENOMIC DNA]</scope>
    <source>
        <strain evidence="8">CCFEE 5527</strain>
    </source>
</reference>
<name>A0A1V8SR50_9PEZI</name>
<evidence type="ECO:0000256" key="2">
    <source>
        <dbReference type="ARBA" id="ARBA00022448"/>
    </source>
</evidence>
<evidence type="ECO:0000313" key="7">
    <source>
        <dbReference type="EMBL" id="OQO01549.1"/>
    </source>
</evidence>
<gene>
    <name evidence="7" type="ORF">B0A48_12585</name>
</gene>
<feature type="transmembrane region" description="Helical" evidence="6">
    <location>
        <begin position="285"/>
        <end position="309"/>
    </location>
</feature>
<evidence type="ECO:0000256" key="3">
    <source>
        <dbReference type="ARBA" id="ARBA00022692"/>
    </source>
</evidence>
<dbReference type="GO" id="GO:0022857">
    <property type="term" value="F:transmembrane transporter activity"/>
    <property type="evidence" value="ECO:0007669"/>
    <property type="project" value="InterPro"/>
</dbReference>
<feature type="transmembrane region" description="Helical" evidence="6">
    <location>
        <begin position="380"/>
        <end position="405"/>
    </location>
</feature>
<dbReference type="PIRSF" id="PIRSF006060">
    <property type="entry name" value="AA_transporter"/>
    <property type="match status" value="1"/>
</dbReference>
<dbReference type="PANTHER" id="PTHR45649:SF2">
    <property type="entry name" value="ACID PERMEASE, PUTATIVE-RELATED"/>
    <property type="match status" value="1"/>
</dbReference>
<dbReference type="Pfam" id="PF13520">
    <property type="entry name" value="AA_permease_2"/>
    <property type="match status" value="1"/>
</dbReference>
<proteinExistence type="predicted"/>
<dbReference type="Proteomes" id="UP000192596">
    <property type="component" value="Unassembled WGS sequence"/>
</dbReference>
<feature type="transmembrane region" description="Helical" evidence="6">
    <location>
        <begin position="411"/>
        <end position="437"/>
    </location>
</feature>
<feature type="transmembrane region" description="Helical" evidence="6">
    <location>
        <begin position="180"/>
        <end position="198"/>
    </location>
</feature>
<feature type="transmembrane region" description="Helical" evidence="6">
    <location>
        <begin position="132"/>
        <end position="160"/>
    </location>
</feature>
<dbReference type="AlphaFoldDB" id="A0A1V8SR50"/>
<dbReference type="STRING" id="1507870.A0A1V8SR50"/>
<dbReference type="Gene3D" id="1.20.1740.10">
    <property type="entry name" value="Amino acid/polyamine transporter I"/>
    <property type="match status" value="1"/>
</dbReference>
<keyword evidence="4 6" id="KW-1133">Transmembrane helix</keyword>
<dbReference type="InterPro" id="IPR002293">
    <property type="entry name" value="AA/rel_permease1"/>
</dbReference>
<evidence type="ECO:0000256" key="1">
    <source>
        <dbReference type="ARBA" id="ARBA00004141"/>
    </source>
</evidence>
<keyword evidence="2" id="KW-0813">Transport</keyword>
<evidence type="ECO:0008006" key="9">
    <source>
        <dbReference type="Google" id="ProtNLM"/>
    </source>
</evidence>
<feature type="transmembrane region" description="Helical" evidence="6">
    <location>
        <begin position="246"/>
        <end position="264"/>
    </location>
</feature>
<evidence type="ECO:0000256" key="4">
    <source>
        <dbReference type="ARBA" id="ARBA00022989"/>
    </source>
</evidence>
<feature type="transmembrane region" description="Helical" evidence="6">
    <location>
        <begin position="457"/>
        <end position="476"/>
    </location>
</feature>
<evidence type="ECO:0000313" key="8">
    <source>
        <dbReference type="Proteomes" id="UP000192596"/>
    </source>
</evidence>
<dbReference type="InParanoid" id="A0A1V8SR50"/>
<accession>A0A1V8SR50</accession>
<protein>
    <recommendedName>
        <fullName evidence="9">Amino acid transporter</fullName>
    </recommendedName>
</protein>